<evidence type="ECO:0000313" key="1">
    <source>
        <dbReference type="EMBL" id="DAD52619.1"/>
    </source>
</evidence>
<dbReference type="Proteomes" id="UP000679027">
    <property type="component" value="Segment"/>
</dbReference>
<organism evidence="1 2">
    <name type="scientific">ssRNA phage SRR6960551_10</name>
    <dbReference type="NCBI Taxonomy" id="2786548"/>
    <lineage>
        <taxon>Viruses</taxon>
        <taxon>Riboviria</taxon>
        <taxon>Orthornavirae</taxon>
        <taxon>Lenarviricota</taxon>
        <taxon>Leviviricetes</taxon>
        <taxon>Norzivirales</taxon>
        <taxon>Fiersviridae</taxon>
        <taxon>Behevivirus</taxon>
        <taxon>Behevivirus limivivens</taxon>
    </lineage>
</organism>
<sequence>MLAHDKRLEGTYSTKTTNVTSIYLDDKRSDGQPIVTTDDSEYTVYREQVYPGALIKGDGNTPNPWSYSVTEDYYPIGTMSWYNWDYSWRVWQEITGSIGGFCPLPTWRDSSDYTRVSVNNLALARFYESAGFGKASLQTDLGELRDTFEMAKRAAMGLARPVRAASTLTRQFFSRWGALKVPANAYLAYIFGLKPLVEDIHEICKIVDSNLPASFPVKGRAHRVINYIVRDDWVSNYTTFVAAEYGANVVVSDEARYTLSRMGILGPSSLAWELLPFSFVADYICNLGQFLYLNEVAYRTGLTLLNGYVSELTVTDRACSFALSEEEWNGSYRRGYATAFGHKVDFRRSTLSCFPTPLAPSLRVSLGSGRLLNLGALLSQRLPALPKTFR</sequence>
<protein>
    <submittedName>
        <fullName evidence="1">Maturation protein</fullName>
    </submittedName>
</protein>
<reference evidence="1" key="1">
    <citation type="submission" date="2020-09" db="EMBL/GenBank/DDBJ databases">
        <title>Leviviricetes taxonomy.</title>
        <authorList>
            <person name="Stockdale S.R."/>
            <person name="Callanan J."/>
            <person name="Adriaenssens E.M."/>
            <person name="Kuhn J.H."/>
            <person name="Rumnieks J."/>
            <person name="Shkoporov A."/>
            <person name="Draper L.A."/>
            <person name="Ross P."/>
            <person name="Hill C."/>
        </authorList>
    </citation>
    <scope>NUCLEOTIDE SEQUENCE</scope>
</reference>
<keyword evidence="2" id="KW-1185">Reference proteome</keyword>
<dbReference type="KEGG" id="vg:80398001"/>
<dbReference type="EMBL" id="BK014157">
    <property type="protein sequence ID" value="DAD52619.1"/>
    <property type="molecule type" value="Genomic_RNA"/>
</dbReference>
<accession>A0A8S5L4Z6</accession>
<proteinExistence type="predicted"/>
<evidence type="ECO:0000313" key="2">
    <source>
        <dbReference type="Proteomes" id="UP000679027"/>
    </source>
</evidence>
<dbReference type="GeneID" id="80398001"/>
<dbReference type="RefSeq" id="YP_010769084.1">
    <property type="nucleotide sequence ID" value="NC_073873.1"/>
</dbReference>
<name>A0A8S5L4Z6_9VIRU</name>
<gene>
    <name evidence="1" type="primary">SRR6960551_10_1</name>
</gene>